<accession>A0A2P5XXY3</accession>
<feature type="compositionally biased region" description="Polar residues" evidence="1">
    <location>
        <begin position="40"/>
        <end position="49"/>
    </location>
</feature>
<reference evidence="2 3" key="1">
    <citation type="submission" date="2015-01" db="EMBL/GenBank/DDBJ databases">
        <title>Genome of allotetraploid Gossypium barbadense reveals genomic plasticity and fiber elongation in cotton evolution.</title>
        <authorList>
            <person name="Chen X."/>
            <person name="Liu X."/>
            <person name="Zhao B."/>
            <person name="Zheng H."/>
            <person name="Hu Y."/>
            <person name="Lu G."/>
            <person name="Yang C."/>
            <person name="Chen J."/>
            <person name="Shan C."/>
            <person name="Zhang L."/>
            <person name="Zhou Y."/>
            <person name="Wang L."/>
            <person name="Guo W."/>
            <person name="Bai Y."/>
            <person name="Ruan J."/>
            <person name="Shangguan X."/>
            <person name="Mao Y."/>
            <person name="Jiang J."/>
            <person name="Zhu Y."/>
            <person name="Lei J."/>
            <person name="Kang H."/>
            <person name="Chen S."/>
            <person name="He X."/>
            <person name="Wang R."/>
            <person name="Wang Y."/>
            <person name="Chen J."/>
            <person name="Wang L."/>
            <person name="Yu S."/>
            <person name="Wang B."/>
            <person name="Wei J."/>
            <person name="Song S."/>
            <person name="Lu X."/>
            <person name="Gao Z."/>
            <person name="Gu W."/>
            <person name="Deng X."/>
            <person name="Ma D."/>
            <person name="Wang S."/>
            <person name="Liang W."/>
            <person name="Fang L."/>
            <person name="Cai C."/>
            <person name="Zhu X."/>
            <person name="Zhou B."/>
            <person name="Zhang Y."/>
            <person name="Chen Z."/>
            <person name="Xu S."/>
            <person name="Zhu R."/>
            <person name="Wang S."/>
            <person name="Zhang T."/>
            <person name="Zhao G."/>
        </authorList>
    </citation>
    <scope>NUCLEOTIDE SEQUENCE [LARGE SCALE GENOMIC DNA]</scope>
    <source>
        <strain evidence="3">cv. Xinhai21</strain>
        <tissue evidence="2">Leaf</tissue>
    </source>
</reference>
<dbReference type="EMBL" id="KZ664046">
    <property type="protein sequence ID" value="PPS08197.1"/>
    <property type="molecule type" value="Genomic_DNA"/>
</dbReference>
<dbReference type="Proteomes" id="UP000239757">
    <property type="component" value="Unassembled WGS sequence"/>
</dbReference>
<evidence type="ECO:0000313" key="3">
    <source>
        <dbReference type="Proteomes" id="UP000239757"/>
    </source>
</evidence>
<feature type="region of interest" description="Disordered" evidence="1">
    <location>
        <begin position="30"/>
        <end position="50"/>
    </location>
</feature>
<sequence>MSRSPYMKSMKKHNKPSKLVEIITRSVNKEVQMESEKGSRNPNLATKPSNDIEKEPILVEHIDALFRLPFNKLVINPFVVENPVAEPIVLANAEEDEVVVT</sequence>
<dbReference type="AlphaFoldDB" id="A0A2P5XXY3"/>
<name>A0A2P5XXY3_GOSBA</name>
<gene>
    <name evidence="2" type="ORF">GOBAR_AA12449</name>
</gene>
<evidence type="ECO:0000313" key="2">
    <source>
        <dbReference type="EMBL" id="PPS08197.1"/>
    </source>
</evidence>
<protein>
    <submittedName>
        <fullName evidence="2">Uncharacterized protein</fullName>
    </submittedName>
</protein>
<proteinExistence type="predicted"/>
<evidence type="ECO:0000256" key="1">
    <source>
        <dbReference type="SAM" id="MobiDB-lite"/>
    </source>
</evidence>
<feature type="compositionally biased region" description="Basic and acidic residues" evidence="1">
    <location>
        <begin position="30"/>
        <end position="39"/>
    </location>
</feature>
<organism evidence="2 3">
    <name type="scientific">Gossypium barbadense</name>
    <name type="common">Sea Island cotton</name>
    <name type="synonym">Hibiscus barbadensis</name>
    <dbReference type="NCBI Taxonomy" id="3634"/>
    <lineage>
        <taxon>Eukaryota</taxon>
        <taxon>Viridiplantae</taxon>
        <taxon>Streptophyta</taxon>
        <taxon>Embryophyta</taxon>
        <taxon>Tracheophyta</taxon>
        <taxon>Spermatophyta</taxon>
        <taxon>Magnoliopsida</taxon>
        <taxon>eudicotyledons</taxon>
        <taxon>Gunneridae</taxon>
        <taxon>Pentapetalae</taxon>
        <taxon>rosids</taxon>
        <taxon>malvids</taxon>
        <taxon>Malvales</taxon>
        <taxon>Malvaceae</taxon>
        <taxon>Malvoideae</taxon>
        <taxon>Gossypium</taxon>
    </lineage>
</organism>